<feature type="compositionally biased region" description="Pro residues" evidence="1">
    <location>
        <begin position="33"/>
        <end position="46"/>
    </location>
</feature>
<evidence type="ECO:0000313" key="2">
    <source>
        <dbReference type="EMBL" id="KAG2590635.1"/>
    </source>
</evidence>
<sequence length="201" mass="21869">MVLVPWGKQQPPPAGRQRSSAKAPGRLSLTSPAHPPHAPARPQPSPPLIRSLHFPHSYFLNQLHPRLNGLLLFRHPTPPLIPNTATPSLLLPLLLGSPSPSASPLLSLPLSSPLSLHVCRCALCWALRLPFLSREGAKAARPSPGSAFRRHRARAGTVAPERAPGFSGVRSRLSVTRRELVVEFSFNGVRFEVLPKIKRLG</sequence>
<protein>
    <submittedName>
        <fullName evidence="2">Uncharacterized protein</fullName>
    </submittedName>
</protein>
<organism evidence="2 3">
    <name type="scientific">Panicum virgatum</name>
    <name type="common">Blackwell switchgrass</name>
    <dbReference type="NCBI Taxonomy" id="38727"/>
    <lineage>
        <taxon>Eukaryota</taxon>
        <taxon>Viridiplantae</taxon>
        <taxon>Streptophyta</taxon>
        <taxon>Embryophyta</taxon>
        <taxon>Tracheophyta</taxon>
        <taxon>Spermatophyta</taxon>
        <taxon>Magnoliopsida</taxon>
        <taxon>Liliopsida</taxon>
        <taxon>Poales</taxon>
        <taxon>Poaceae</taxon>
        <taxon>PACMAD clade</taxon>
        <taxon>Panicoideae</taxon>
        <taxon>Panicodae</taxon>
        <taxon>Paniceae</taxon>
        <taxon>Panicinae</taxon>
        <taxon>Panicum</taxon>
        <taxon>Panicum sect. Hiantes</taxon>
    </lineage>
</organism>
<accession>A0A8T0S027</accession>
<evidence type="ECO:0000313" key="3">
    <source>
        <dbReference type="Proteomes" id="UP000823388"/>
    </source>
</evidence>
<name>A0A8T0S027_PANVG</name>
<evidence type="ECO:0000256" key="1">
    <source>
        <dbReference type="SAM" id="MobiDB-lite"/>
    </source>
</evidence>
<comment type="caution">
    <text evidence="2">The sequence shown here is derived from an EMBL/GenBank/DDBJ whole genome shotgun (WGS) entry which is preliminary data.</text>
</comment>
<dbReference type="AlphaFoldDB" id="A0A8T0S027"/>
<dbReference type="Proteomes" id="UP000823388">
    <property type="component" value="Chromosome 5N"/>
</dbReference>
<dbReference type="EMBL" id="CM029046">
    <property type="protein sequence ID" value="KAG2590635.1"/>
    <property type="molecule type" value="Genomic_DNA"/>
</dbReference>
<feature type="region of interest" description="Disordered" evidence="1">
    <location>
        <begin position="1"/>
        <end position="46"/>
    </location>
</feature>
<proteinExistence type="predicted"/>
<gene>
    <name evidence="2" type="ORF">PVAP13_5NG420840</name>
</gene>
<reference evidence="2" key="1">
    <citation type="submission" date="2020-05" db="EMBL/GenBank/DDBJ databases">
        <title>WGS assembly of Panicum virgatum.</title>
        <authorList>
            <person name="Lovell J.T."/>
            <person name="Jenkins J."/>
            <person name="Shu S."/>
            <person name="Juenger T.E."/>
            <person name="Schmutz J."/>
        </authorList>
    </citation>
    <scope>NUCLEOTIDE SEQUENCE</scope>
    <source>
        <strain evidence="2">AP13</strain>
    </source>
</reference>
<keyword evidence="3" id="KW-1185">Reference proteome</keyword>